<protein>
    <submittedName>
        <fullName evidence="2">General secretion pathway protein GspI</fullName>
    </submittedName>
</protein>
<reference evidence="2 3" key="1">
    <citation type="submission" date="2017-07" db="EMBL/GenBank/DDBJ databases">
        <title>Acidovorax KNDSW TSA 6 genome sequence and assembly.</title>
        <authorList>
            <person name="Mayilraj S."/>
        </authorList>
    </citation>
    <scope>NUCLEOTIDE SEQUENCE [LARGE SCALE GENOMIC DNA]</scope>
    <source>
        <strain evidence="2 3">KNDSW-TSA6</strain>
    </source>
</reference>
<keyword evidence="1" id="KW-0472">Membrane</keyword>
<comment type="caution">
    <text evidence="2">The sequence shown here is derived from an EMBL/GenBank/DDBJ whole genome shotgun (WGS) entry which is preliminary data.</text>
</comment>
<sequence>MNTLVRATRRQRTAPGTRAASGFTLLELLVAFSIMALSLGLFYRALGGNARAIDQVQRYQGAVVLGQSLLALRDSVPAGGWNDEGDSGGYHWRVQSQPYGTDAQGPRVPVLYQVSIVINWGQGEGVRTLALSTLRPERLPPVGVRP</sequence>
<keyword evidence="1" id="KW-1133">Transmembrane helix</keyword>
<dbReference type="Proteomes" id="UP000215441">
    <property type="component" value="Unassembled WGS sequence"/>
</dbReference>
<feature type="transmembrane region" description="Helical" evidence="1">
    <location>
        <begin position="20"/>
        <end position="43"/>
    </location>
</feature>
<dbReference type="InterPro" id="IPR012902">
    <property type="entry name" value="N_methyl_site"/>
</dbReference>
<evidence type="ECO:0000313" key="2">
    <source>
        <dbReference type="EMBL" id="OYD50302.1"/>
    </source>
</evidence>
<keyword evidence="3" id="KW-1185">Reference proteome</keyword>
<proteinExistence type="predicted"/>
<accession>A0A235EMR3</accession>
<dbReference type="Pfam" id="PF07963">
    <property type="entry name" value="N_methyl"/>
    <property type="match status" value="1"/>
</dbReference>
<dbReference type="EMBL" id="NOIG01000006">
    <property type="protein sequence ID" value="OYD50302.1"/>
    <property type="molecule type" value="Genomic_DNA"/>
</dbReference>
<keyword evidence="1" id="KW-0812">Transmembrane</keyword>
<dbReference type="OrthoDB" id="7864109at2"/>
<dbReference type="NCBIfam" id="TIGR02532">
    <property type="entry name" value="IV_pilin_GFxxxE"/>
    <property type="match status" value="1"/>
</dbReference>
<evidence type="ECO:0000313" key="3">
    <source>
        <dbReference type="Proteomes" id="UP000215441"/>
    </source>
</evidence>
<evidence type="ECO:0000256" key="1">
    <source>
        <dbReference type="SAM" id="Phobius"/>
    </source>
</evidence>
<dbReference type="RefSeq" id="WP_094288880.1">
    <property type="nucleotide sequence ID" value="NZ_NOIG01000006.1"/>
</dbReference>
<name>A0A235EMR3_9BURK</name>
<dbReference type="AlphaFoldDB" id="A0A235EMR3"/>
<gene>
    <name evidence="2" type="ORF">CBY09_09575</name>
</gene>
<organism evidence="2 3">
    <name type="scientific">Acidovorax kalamii</name>
    <dbReference type="NCBI Taxonomy" id="2004485"/>
    <lineage>
        <taxon>Bacteria</taxon>
        <taxon>Pseudomonadati</taxon>
        <taxon>Pseudomonadota</taxon>
        <taxon>Betaproteobacteria</taxon>
        <taxon>Burkholderiales</taxon>
        <taxon>Comamonadaceae</taxon>
        <taxon>Acidovorax</taxon>
    </lineage>
</organism>